<feature type="region of interest" description="Disordered" evidence="1">
    <location>
        <begin position="148"/>
        <end position="170"/>
    </location>
</feature>
<dbReference type="EMBL" id="KN569295">
    <property type="protein sequence ID" value="KHJ84274.1"/>
    <property type="molecule type" value="Genomic_DNA"/>
</dbReference>
<evidence type="ECO:0000313" key="2">
    <source>
        <dbReference type="EMBL" id="KHJ84274.1"/>
    </source>
</evidence>
<evidence type="ECO:0000256" key="1">
    <source>
        <dbReference type="SAM" id="MobiDB-lite"/>
    </source>
</evidence>
<feature type="compositionally biased region" description="Low complexity" evidence="1">
    <location>
        <begin position="148"/>
        <end position="160"/>
    </location>
</feature>
<dbReference type="Pfam" id="PF03564">
    <property type="entry name" value="DUF1759"/>
    <property type="match status" value="1"/>
</dbReference>
<feature type="compositionally biased region" description="Low complexity" evidence="1">
    <location>
        <begin position="494"/>
        <end position="509"/>
    </location>
</feature>
<feature type="region of interest" description="Disordered" evidence="1">
    <location>
        <begin position="184"/>
        <end position="224"/>
    </location>
</feature>
<dbReference type="AlphaFoldDB" id="A0A0B1SH69"/>
<dbReference type="Proteomes" id="UP000053660">
    <property type="component" value="Unassembled WGS sequence"/>
</dbReference>
<proteinExistence type="predicted"/>
<gene>
    <name evidence="2" type="ORF">OESDEN_16015</name>
</gene>
<feature type="compositionally biased region" description="Low complexity" evidence="1">
    <location>
        <begin position="463"/>
        <end position="477"/>
    </location>
</feature>
<feature type="region of interest" description="Disordered" evidence="1">
    <location>
        <begin position="578"/>
        <end position="651"/>
    </location>
</feature>
<evidence type="ECO:0000313" key="3">
    <source>
        <dbReference type="Proteomes" id="UP000053660"/>
    </source>
</evidence>
<dbReference type="PANTHER" id="PTHR47331">
    <property type="entry name" value="PHD-TYPE DOMAIN-CONTAINING PROTEIN"/>
    <property type="match status" value="1"/>
</dbReference>
<organism evidence="2 3">
    <name type="scientific">Oesophagostomum dentatum</name>
    <name type="common">Nodular worm</name>
    <dbReference type="NCBI Taxonomy" id="61180"/>
    <lineage>
        <taxon>Eukaryota</taxon>
        <taxon>Metazoa</taxon>
        <taxon>Ecdysozoa</taxon>
        <taxon>Nematoda</taxon>
        <taxon>Chromadorea</taxon>
        <taxon>Rhabditida</taxon>
        <taxon>Rhabditina</taxon>
        <taxon>Rhabditomorpha</taxon>
        <taxon>Strongyloidea</taxon>
        <taxon>Strongylidae</taxon>
        <taxon>Oesophagostomum</taxon>
    </lineage>
</organism>
<feature type="compositionally biased region" description="Polar residues" evidence="1">
    <location>
        <begin position="631"/>
        <end position="645"/>
    </location>
</feature>
<feature type="compositionally biased region" description="Polar residues" evidence="1">
    <location>
        <begin position="453"/>
        <end position="462"/>
    </location>
</feature>
<keyword evidence="3" id="KW-1185">Reference proteome</keyword>
<protein>
    <submittedName>
        <fullName evidence="2">Peptidase family A16</fullName>
    </submittedName>
</protein>
<accession>A0A0B1SH69</accession>
<feature type="compositionally biased region" description="Polar residues" evidence="1">
    <location>
        <begin position="610"/>
        <end position="620"/>
    </location>
</feature>
<feature type="compositionally biased region" description="Basic and acidic residues" evidence="1">
    <location>
        <begin position="478"/>
        <end position="492"/>
    </location>
</feature>
<feature type="region of interest" description="Disordered" evidence="1">
    <location>
        <begin position="453"/>
        <end position="510"/>
    </location>
</feature>
<sequence>MSAFGSVKAQLTKAANALRQKVAEVDGSILEPLVPVGDLQADAKAVQDRKRQLFTMFSIVDRALSSLRSRLATAEQFAQLHADESGDFPLLPEIHSHWETGGMDQLAEEAEELLVRLDAAIKLLPASEAVFRFSGLSVAPMACDPNLASSPTSSSNVPNSQTPHRPMSGSVNRSTAFAVNASLDPNPLVTATGPRRPSGIEDQQQQHAANSLPIGPVSPTQQTVAPSPLNRFRNHSNPVSNNSPLGQISISATERPFKLPALNLPEFHGDVEAFPEFWDMFTVAVHENTSVPQAYKFIYLKSCLKGSASDIIANFASTAENYEDAVRTLLNTYCRPEILKSRLWDKLLEQRASTDSALSQRSTLCAIRAIWSQMKRLNEDSASTPTLKIIRSKFPKRTREKVGELKSKGDSTWTVDELLKALDTVVDQLEVIEDADPTSHVFCNTDSSVRLGSRSTHNQFSGYSRSPSRYRSPPTRYNDNEYRSPTRYDRSRRSPTPRCSPRSRSSPTSGGYRCAFCLCRGHDPSTCMEAQTPQERRTAVINQGLCWLCLSPNHMWTECSAPECAFCGRPHHTSLCMKRQSAYRRSRSSPQARRSPRTVQPMVRARRSILRNSTRGSRSSFPPGASPDGSPLTSRRNTPSPNKRVSFSEEPHDVVANCVTSTCAQNPCEYDYCDEQDKQPEN</sequence>
<dbReference type="InterPro" id="IPR005312">
    <property type="entry name" value="DUF1759"/>
</dbReference>
<reference evidence="2 3" key="1">
    <citation type="submission" date="2014-03" db="EMBL/GenBank/DDBJ databases">
        <title>Draft genome of the hookworm Oesophagostomum dentatum.</title>
        <authorList>
            <person name="Mitreva M."/>
        </authorList>
    </citation>
    <scope>NUCLEOTIDE SEQUENCE [LARGE SCALE GENOMIC DNA]</scope>
    <source>
        <strain evidence="2 3">OD-Hann</strain>
    </source>
</reference>
<dbReference type="OrthoDB" id="5872449at2759"/>
<name>A0A0B1SH69_OESDE</name>
<dbReference type="PANTHER" id="PTHR47331:SF5">
    <property type="entry name" value="RIBONUCLEASE H"/>
    <property type="match status" value="1"/>
</dbReference>